<feature type="region of interest" description="Disordered" evidence="1">
    <location>
        <begin position="52"/>
        <end position="74"/>
    </location>
</feature>
<feature type="compositionally biased region" description="Low complexity" evidence="1">
    <location>
        <begin position="56"/>
        <end position="66"/>
    </location>
</feature>
<dbReference type="Proteomes" id="UP000791080">
    <property type="component" value="Unassembled WGS sequence"/>
</dbReference>
<evidence type="ECO:0000313" key="3">
    <source>
        <dbReference type="Proteomes" id="UP000791080"/>
    </source>
</evidence>
<evidence type="ECO:0000313" key="2">
    <source>
        <dbReference type="EMBL" id="MCP2331375.1"/>
    </source>
</evidence>
<reference evidence="2 3" key="1">
    <citation type="submission" date="2022-06" db="EMBL/GenBank/DDBJ databases">
        <title>Genomic Encyclopedia of Type Strains, Phase I: the one thousand microbial genomes (KMG-I) project.</title>
        <authorList>
            <person name="Kyrpides N."/>
        </authorList>
    </citation>
    <scope>NUCLEOTIDE SEQUENCE [LARGE SCALE GENOMIC DNA]</scope>
    <source>
        <strain evidence="2 3">DSM 43889</strain>
    </source>
</reference>
<name>A0ABT1JFV7_ACTCY</name>
<sequence>MDVEVALYSGRPNPVFRLRGAEREEASRRLGALVAVPDRSAPPGGLGYQGFRLRPASSDGSSDAGAWEVGDAGDEPTLAGSSIVEYAVGGGLVVARGADGGVRVSLDPGRELERWLAERSTRALTEQEIRLVEGSLASEEDPGSDFPR</sequence>
<organism evidence="2 3">
    <name type="scientific">Actinoalloteichus caeruleus DSM 43889</name>
    <dbReference type="NCBI Taxonomy" id="1120930"/>
    <lineage>
        <taxon>Bacteria</taxon>
        <taxon>Bacillati</taxon>
        <taxon>Actinomycetota</taxon>
        <taxon>Actinomycetes</taxon>
        <taxon>Pseudonocardiales</taxon>
        <taxon>Pseudonocardiaceae</taxon>
        <taxon>Actinoalloteichus</taxon>
        <taxon>Actinoalloteichus cyanogriseus</taxon>
    </lineage>
</organism>
<dbReference type="RefSeq" id="WP_026420714.1">
    <property type="nucleotide sequence ID" value="NZ_AUBJ02000001.1"/>
</dbReference>
<comment type="caution">
    <text evidence="2">The sequence shown here is derived from an EMBL/GenBank/DDBJ whole genome shotgun (WGS) entry which is preliminary data.</text>
</comment>
<protein>
    <submittedName>
        <fullName evidence="2">Uncharacterized protein</fullName>
    </submittedName>
</protein>
<gene>
    <name evidence="2" type="ORF">G443_001645</name>
</gene>
<accession>A0ABT1JFV7</accession>
<proteinExistence type="predicted"/>
<evidence type="ECO:0000256" key="1">
    <source>
        <dbReference type="SAM" id="MobiDB-lite"/>
    </source>
</evidence>
<dbReference type="EMBL" id="AUBJ02000001">
    <property type="protein sequence ID" value="MCP2331375.1"/>
    <property type="molecule type" value="Genomic_DNA"/>
</dbReference>
<keyword evidence="3" id="KW-1185">Reference proteome</keyword>